<sequence>MAETSQQNSASATASVAQQKNGFEGLESALPDLQEDFLKFPEEEPLLPDTGIPHFKDN</sequence>
<reference evidence="2" key="2">
    <citation type="submission" date="2016-05" db="EMBL/GenBank/DDBJ databases">
        <title>Comparative analysis highlights variable genome content of wheat rusts and divergence of the mating loci.</title>
        <authorList>
            <person name="Cuomo C.A."/>
            <person name="Bakkeren G."/>
            <person name="Szabo L."/>
            <person name="Khalil H."/>
            <person name="Joly D."/>
            <person name="Goldberg J."/>
            <person name="Young S."/>
            <person name="Zeng Q."/>
            <person name="Fellers J."/>
        </authorList>
    </citation>
    <scope>NUCLEOTIDE SEQUENCE [LARGE SCALE GENOMIC DNA]</scope>
    <source>
        <strain evidence="2">1-1 BBBD Race 1</strain>
    </source>
</reference>
<organism evidence="2">
    <name type="scientific">Puccinia triticina (isolate 1-1 / race 1 (BBBD))</name>
    <name type="common">Brown leaf rust fungus</name>
    <dbReference type="NCBI Taxonomy" id="630390"/>
    <lineage>
        <taxon>Eukaryota</taxon>
        <taxon>Fungi</taxon>
        <taxon>Dikarya</taxon>
        <taxon>Basidiomycota</taxon>
        <taxon>Pucciniomycotina</taxon>
        <taxon>Pucciniomycetes</taxon>
        <taxon>Pucciniales</taxon>
        <taxon>Pucciniaceae</taxon>
        <taxon>Puccinia</taxon>
    </lineage>
</organism>
<evidence type="ECO:0000256" key="1">
    <source>
        <dbReference type="SAM" id="MobiDB-lite"/>
    </source>
</evidence>
<proteinExistence type="predicted"/>
<gene>
    <name evidence="2" type="ORF">PTTG_03289</name>
</gene>
<dbReference type="OrthoDB" id="2511178at2759"/>
<accession>A0A0C4ER77</accession>
<evidence type="ECO:0000313" key="3">
    <source>
        <dbReference type="EnsemblFungi" id="PTTG_03289-t43_1-p1"/>
    </source>
</evidence>
<dbReference type="AlphaFoldDB" id="A0A0C4ER77"/>
<feature type="compositionally biased region" description="Low complexity" evidence="1">
    <location>
        <begin position="1"/>
        <end position="19"/>
    </location>
</feature>
<dbReference type="EMBL" id="ADAS02000109">
    <property type="protein sequence ID" value="OAV90093.1"/>
    <property type="molecule type" value="Genomic_DNA"/>
</dbReference>
<protein>
    <submittedName>
        <fullName evidence="2 3">Uncharacterized protein</fullName>
    </submittedName>
</protein>
<reference evidence="3 4" key="3">
    <citation type="journal article" date="2017" name="G3 (Bethesda)">
        <title>Comparative analysis highlights variable genome content of wheat rusts and divergence of the mating loci.</title>
        <authorList>
            <person name="Cuomo C.A."/>
            <person name="Bakkeren G."/>
            <person name="Khalil H.B."/>
            <person name="Panwar V."/>
            <person name="Joly D."/>
            <person name="Linning R."/>
            <person name="Sakthikumar S."/>
            <person name="Song X."/>
            <person name="Adiconis X."/>
            <person name="Fan L."/>
            <person name="Goldberg J.M."/>
            <person name="Levin J.Z."/>
            <person name="Young S."/>
            <person name="Zeng Q."/>
            <person name="Anikster Y."/>
            <person name="Bruce M."/>
            <person name="Wang M."/>
            <person name="Yin C."/>
            <person name="McCallum B."/>
            <person name="Szabo L.J."/>
            <person name="Hulbert S."/>
            <person name="Chen X."/>
            <person name="Fellers J.P."/>
        </authorList>
    </citation>
    <scope>NUCLEOTIDE SEQUENCE</scope>
    <source>
        <strain evidence="4">Isolate 1-1 / race 1 (BBBD)</strain>
        <strain evidence="3">isolate 1-1 / race 1 (BBBD)</strain>
    </source>
</reference>
<dbReference type="EnsemblFungi" id="PTTG_03289-t43_1">
    <property type="protein sequence ID" value="PTTG_03289-t43_1-p1"/>
    <property type="gene ID" value="PTTG_03289"/>
</dbReference>
<dbReference type="Proteomes" id="UP000005240">
    <property type="component" value="Unassembled WGS sequence"/>
</dbReference>
<feature type="region of interest" description="Disordered" evidence="1">
    <location>
        <begin position="1"/>
        <end position="58"/>
    </location>
</feature>
<evidence type="ECO:0000313" key="4">
    <source>
        <dbReference type="Proteomes" id="UP000005240"/>
    </source>
</evidence>
<keyword evidence="4" id="KW-1185">Reference proteome</keyword>
<dbReference type="VEuPathDB" id="FungiDB:PTTG_03289"/>
<reference evidence="2" key="1">
    <citation type="submission" date="2009-11" db="EMBL/GenBank/DDBJ databases">
        <authorList>
            <consortium name="The Broad Institute Genome Sequencing Platform"/>
            <person name="Ward D."/>
            <person name="Feldgarden M."/>
            <person name="Earl A."/>
            <person name="Young S.K."/>
            <person name="Zeng Q."/>
            <person name="Koehrsen M."/>
            <person name="Alvarado L."/>
            <person name="Berlin A."/>
            <person name="Bochicchio J."/>
            <person name="Borenstein D."/>
            <person name="Chapman S.B."/>
            <person name="Chen Z."/>
            <person name="Engels R."/>
            <person name="Freedman E."/>
            <person name="Gellesch M."/>
            <person name="Goldberg J."/>
            <person name="Griggs A."/>
            <person name="Gujja S."/>
            <person name="Heilman E."/>
            <person name="Heiman D."/>
            <person name="Hepburn T."/>
            <person name="Howarth C."/>
            <person name="Jen D."/>
            <person name="Larson L."/>
            <person name="Lewis B."/>
            <person name="Mehta T."/>
            <person name="Park D."/>
            <person name="Pearson M."/>
            <person name="Roberts A."/>
            <person name="Saif S."/>
            <person name="Shea T."/>
            <person name="Shenoy N."/>
            <person name="Sisk P."/>
            <person name="Stolte C."/>
            <person name="Sykes S."/>
            <person name="Thomson T."/>
            <person name="Walk T."/>
            <person name="White J."/>
            <person name="Yandava C."/>
            <person name="Izard J."/>
            <person name="Baranova O.V."/>
            <person name="Blanton J.M."/>
            <person name="Tanner A.C."/>
            <person name="Dewhirst F.E."/>
            <person name="Haas B."/>
            <person name="Nusbaum C."/>
            <person name="Birren B."/>
        </authorList>
    </citation>
    <scope>NUCLEOTIDE SEQUENCE [LARGE SCALE GENOMIC DNA]</scope>
    <source>
        <strain evidence="2">1-1 BBBD Race 1</strain>
    </source>
</reference>
<name>A0A0C4ER77_PUCT1</name>
<reference evidence="3" key="4">
    <citation type="submission" date="2025-05" db="UniProtKB">
        <authorList>
            <consortium name="EnsemblFungi"/>
        </authorList>
    </citation>
    <scope>IDENTIFICATION</scope>
    <source>
        <strain evidence="3">isolate 1-1 / race 1 (BBBD)</strain>
    </source>
</reference>
<evidence type="ECO:0000313" key="2">
    <source>
        <dbReference type="EMBL" id="OAV90093.1"/>
    </source>
</evidence>